<dbReference type="RefSeq" id="WP_355085365.1">
    <property type="nucleotide sequence ID" value="NZ_JBEXKW010000015.1"/>
</dbReference>
<organism evidence="2 3">
    <name type="scientific">Nocardia aurea</name>
    <dbReference type="NCBI Taxonomy" id="2144174"/>
    <lineage>
        <taxon>Bacteria</taxon>
        <taxon>Bacillati</taxon>
        <taxon>Actinomycetota</taxon>
        <taxon>Actinomycetes</taxon>
        <taxon>Mycobacteriales</taxon>
        <taxon>Nocardiaceae</taxon>
        <taxon>Nocardia</taxon>
    </lineage>
</organism>
<comment type="caution">
    <text evidence="2">The sequence shown here is derived from an EMBL/GenBank/DDBJ whole genome shotgun (WGS) entry which is preliminary data.</text>
</comment>
<dbReference type="Gene3D" id="3.60.15.10">
    <property type="entry name" value="Ribonuclease Z/Hydroxyacylglutathione hydrolase-like"/>
    <property type="match status" value="1"/>
</dbReference>
<dbReference type="SMART" id="SM00849">
    <property type="entry name" value="Lactamase_B"/>
    <property type="match status" value="1"/>
</dbReference>
<reference evidence="2 3" key="1">
    <citation type="submission" date="2024-06" db="EMBL/GenBank/DDBJ databases">
        <title>The Natural Products Discovery Center: Release of the First 8490 Sequenced Strains for Exploring Actinobacteria Biosynthetic Diversity.</title>
        <authorList>
            <person name="Kalkreuter E."/>
            <person name="Kautsar S.A."/>
            <person name="Yang D."/>
            <person name="Bader C.D."/>
            <person name="Teijaro C.N."/>
            <person name="Fluegel L."/>
            <person name="Davis C.M."/>
            <person name="Simpson J.R."/>
            <person name="Lauterbach L."/>
            <person name="Steele A.D."/>
            <person name="Gui C."/>
            <person name="Meng S."/>
            <person name="Li G."/>
            <person name="Viehrig K."/>
            <person name="Ye F."/>
            <person name="Su P."/>
            <person name="Kiefer A.F."/>
            <person name="Nichols A."/>
            <person name="Cepeda A.J."/>
            <person name="Yan W."/>
            <person name="Fan B."/>
            <person name="Jiang Y."/>
            <person name="Adhikari A."/>
            <person name="Zheng C.-J."/>
            <person name="Schuster L."/>
            <person name="Cowan T.M."/>
            <person name="Smanski M.J."/>
            <person name="Chevrette M.G."/>
            <person name="De Carvalho L.P.S."/>
            <person name="Shen B."/>
        </authorList>
    </citation>
    <scope>NUCLEOTIDE SEQUENCE [LARGE SCALE GENOMIC DNA]</scope>
    <source>
        <strain evidence="2 3">NPDC050403</strain>
    </source>
</reference>
<dbReference type="PANTHER" id="PTHR42951">
    <property type="entry name" value="METALLO-BETA-LACTAMASE DOMAIN-CONTAINING"/>
    <property type="match status" value="1"/>
</dbReference>
<keyword evidence="3" id="KW-1185">Reference proteome</keyword>
<gene>
    <name evidence="2" type="ORF">AB0I48_10170</name>
</gene>
<dbReference type="Pfam" id="PF00753">
    <property type="entry name" value="Lactamase_B"/>
    <property type="match status" value="1"/>
</dbReference>
<dbReference type="InterPro" id="IPR001279">
    <property type="entry name" value="Metallo-B-lactamas"/>
</dbReference>
<dbReference type="InterPro" id="IPR050855">
    <property type="entry name" value="NDM-1-like"/>
</dbReference>
<dbReference type="CDD" id="cd16282">
    <property type="entry name" value="metallo-hydrolase-like_MBL-fold"/>
    <property type="match status" value="1"/>
</dbReference>
<evidence type="ECO:0000259" key="1">
    <source>
        <dbReference type="SMART" id="SM00849"/>
    </source>
</evidence>
<sequence length="311" mass="32892">MSPTHAPAHIVDPVLEEVAPDVFAYIQPDGGWCVNNAGLIRSARHSVLVDTAATEYRSTLLATTVGALLGGSQPTWLVNTHFHGDHSFGNVVFDRSLIVAHTNTRIDAERAGLGMTTLWSEVDWGDIEVRLPDLTVDDGAVLHVGDLRVELIHPGPAHTTGDLLVWLPEQRVLFGGDIVMAGVAPYTLMGSVAGTIRALEAVAALDPVTIVPGHGPVSGPDVIDENIRYLRWVQRSAAEGAAAGLSALEIARASATTEFGSLGEAERLVSNLHRALLELESDPPLGQPIDVLGSFADMIAFHGGQVPRSAA</sequence>
<protein>
    <submittedName>
        <fullName evidence="2">MBL fold metallo-hydrolase</fullName>
    </submittedName>
</protein>
<dbReference type="PANTHER" id="PTHR42951:SF4">
    <property type="entry name" value="ACYL-COENZYME A THIOESTERASE MBLAC2"/>
    <property type="match status" value="1"/>
</dbReference>
<dbReference type="SUPFAM" id="SSF56281">
    <property type="entry name" value="Metallo-hydrolase/oxidoreductase"/>
    <property type="match status" value="1"/>
</dbReference>
<proteinExistence type="predicted"/>
<evidence type="ECO:0000313" key="3">
    <source>
        <dbReference type="Proteomes" id="UP001551695"/>
    </source>
</evidence>
<name>A0ABV3FR67_9NOCA</name>
<accession>A0ABV3FR67</accession>
<evidence type="ECO:0000313" key="2">
    <source>
        <dbReference type="EMBL" id="MEV0707918.1"/>
    </source>
</evidence>
<dbReference type="EMBL" id="JBFAKC010000004">
    <property type="protein sequence ID" value="MEV0707918.1"/>
    <property type="molecule type" value="Genomic_DNA"/>
</dbReference>
<dbReference type="Proteomes" id="UP001551695">
    <property type="component" value="Unassembled WGS sequence"/>
</dbReference>
<feature type="domain" description="Metallo-beta-lactamase" evidence="1">
    <location>
        <begin position="34"/>
        <end position="214"/>
    </location>
</feature>
<dbReference type="InterPro" id="IPR036866">
    <property type="entry name" value="RibonucZ/Hydroxyglut_hydro"/>
</dbReference>